<reference evidence="2 3" key="1">
    <citation type="journal article" date="2020" name="bioRxiv">
        <title>Sequence and annotation of 42 cannabis genomes reveals extensive copy number variation in cannabinoid synthesis and pathogen resistance genes.</title>
        <authorList>
            <person name="Mckernan K.J."/>
            <person name="Helbert Y."/>
            <person name="Kane L.T."/>
            <person name="Ebling H."/>
            <person name="Zhang L."/>
            <person name="Liu B."/>
            <person name="Eaton Z."/>
            <person name="Mclaughlin S."/>
            <person name="Kingan S."/>
            <person name="Baybayan P."/>
            <person name="Concepcion G."/>
            <person name="Jordan M."/>
            <person name="Riva A."/>
            <person name="Barbazuk W."/>
            <person name="Harkins T."/>
        </authorList>
    </citation>
    <scope>NUCLEOTIDE SEQUENCE [LARGE SCALE GENOMIC DNA]</scope>
    <source>
        <strain evidence="3">cv. Jamaican Lion 4</strain>
        <tissue evidence="2">Leaf</tissue>
    </source>
</reference>
<evidence type="ECO:0000313" key="3">
    <source>
        <dbReference type="Proteomes" id="UP000525078"/>
    </source>
</evidence>
<evidence type="ECO:0000313" key="2">
    <source>
        <dbReference type="EMBL" id="KAF4374080.1"/>
    </source>
</evidence>
<dbReference type="Proteomes" id="UP000525078">
    <property type="component" value="Unassembled WGS sequence"/>
</dbReference>
<feature type="region of interest" description="Disordered" evidence="1">
    <location>
        <begin position="25"/>
        <end position="74"/>
    </location>
</feature>
<name>A0A7J6FWG0_CANSA</name>
<dbReference type="EMBL" id="JAATIP010000098">
    <property type="protein sequence ID" value="KAF4374080.1"/>
    <property type="molecule type" value="Genomic_DNA"/>
</dbReference>
<dbReference type="AlphaFoldDB" id="A0A7J6FWG0"/>
<gene>
    <name evidence="2" type="ORF">F8388_007986</name>
</gene>
<feature type="compositionally biased region" description="Basic residues" evidence="1">
    <location>
        <begin position="43"/>
        <end position="52"/>
    </location>
</feature>
<evidence type="ECO:0000256" key="1">
    <source>
        <dbReference type="SAM" id="MobiDB-lite"/>
    </source>
</evidence>
<feature type="compositionally biased region" description="Basic and acidic residues" evidence="1">
    <location>
        <begin position="29"/>
        <end position="42"/>
    </location>
</feature>
<comment type="caution">
    <text evidence="2">The sequence shown here is derived from an EMBL/GenBank/DDBJ whole genome shotgun (WGS) entry which is preliminary data.</text>
</comment>
<sequence length="74" mass="8030">MSTVLSNPALQSDPLAALAQHLESTQPVIEEKLKKTNKNKNEGRKKKNKKSKSSTGPESVNMLTDHFAGPALCL</sequence>
<organism evidence="2 3">
    <name type="scientific">Cannabis sativa</name>
    <name type="common">Hemp</name>
    <name type="synonym">Marijuana</name>
    <dbReference type="NCBI Taxonomy" id="3483"/>
    <lineage>
        <taxon>Eukaryota</taxon>
        <taxon>Viridiplantae</taxon>
        <taxon>Streptophyta</taxon>
        <taxon>Embryophyta</taxon>
        <taxon>Tracheophyta</taxon>
        <taxon>Spermatophyta</taxon>
        <taxon>Magnoliopsida</taxon>
        <taxon>eudicotyledons</taxon>
        <taxon>Gunneridae</taxon>
        <taxon>Pentapetalae</taxon>
        <taxon>rosids</taxon>
        <taxon>fabids</taxon>
        <taxon>Rosales</taxon>
        <taxon>Cannabaceae</taxon>
        <taxon>Cannabis</taxon>
    </lineage>
</organism>
<proteinExistence type="predicted"/>
<protein>
    <submittedName>
        <fullName evidence="2">Uncharacterized protein</fullName>
    </submittedName>
</protein>
<accession>A0A7J6FWG0</accession>